<dbReference type="Proteomes" id="UP000814140">
    <property type="component" value="Unassembled WGS sequence"/>
</dbReference>
<evidence type="ECO:0000313" key="1">
    <source>
        <dbReference type="EMBL" id="KAI0055176.1"/>
    </source>
</evidence>
<evidence type="ECO:0000313" key="2">
    <source>
        <dbReference type="Proteomes" id="UP000814140"/>
    </source>
</evidence>
<organism evidence="1 2">
    <name type="scientific">Artomyces pyxidatus</name>
    <dbReference type="NCBI Taxonomy" id="48021"/>
    <lineage>
        <taxon>Eukaryota</taxon>
        <taxon>Fungi</taxon>
        <taxon>Dikarya</taxon>
        <taxon>Basidiomycota</taxon>
        <taxon>Agaricomycotina</taxon>
        <taxon>Agaricomycetes</taxon>
        <taxon>Russulales</taxon>
        <taxon>Auriscalpiaceae</taxon>
        <taxon>Artomyces</taxon>
    </lineage>
</organism>
<keyword evidence="2" id="KW-1185">Reference proteome</keyword>
<protein>
    <submittedName>
        <fullName evidence="1">Uncharacterized protein</fullName>
    </submittedName>
</protein>
<gene>
    <name evidence="1" type="ORF">BV25DRAFT_1833351</name>
</gene>
<accession>A0ACB8SHI6</accession>
<reference evidence="1" key="2">
    <citation type="journal article" date="2022" name="New Phytol.">
        <title>Evolutionary transition to the ectomycorrhizal habit in the genomes of a hyperdiverse lineage of mushroom-forming fungi.</title>
        <authorList>
            <person name="Looney B."/>
            <person name="Miyauchi S."/>
            <person name="Morin E."/>
            <person name="Drula E."/>
            <person name="Courty P.E."/>
            <person name="Kohler A."/>
            <person name="Kuo A."/>
            <person name="LaButti K."/>
            <person name="Pangilinan J."/>
            <person name="Lipzen A."/>
            <person name="Riley R."/>
            <person name="Andreopoulos W."/>
            <person name="He G."/>
            <person name="Johnson J."/>
            <person name="Nolan M."/>
            <person name="Tritt A."/>
            <person name="Barry K.W."/>
            <person name="Grigoriev I.V."/>
            <person name="Nagy L.G."/>
            <person name="Hibbett D."/>
            <person name="Henrissat B."/>
            <person name="Matheny P.B."/>
            <person name="Labbe J."/>
            <person name="Martin F.M."/>
        </authorList>
    </citation>
    <scope>NUCLEOTIDE SEQUENCE</scope>
    <source>
        <strain evidence="1">HHB10654</strain>
    </source>
</reference>
<dbReference type="EMBL" id="MU277306">
    <property type="protein sequence ID" value="KAI0055176.1"/>
    <property type="molecule type" value="Genomic_DNA"/>
</dbReference>
<sequence length="89" mass="9385">MPATANEITSAKVVVETATAVADSAVLGGEDLETSAAQIGAGRYIIAGLIFLALSSGLFVLLGGLRWVRRVYHARGRGHYRKVGDDVEK</sequence>
<name>A0ACB8SHI6_9AGAM</name>
<reference evidence="1" key="1">
    <citation type="submission" date="2021-03" db="EMBL/GenBank/DDBJ databases">
        <authorList>
            <consortium name="DOE Joint Genome Institute"/>
            <person name="Ahrendt S."/>
            <person name="Looney B.P."/>
            <person name="Miyauchi S."/>
            <person name="Morin E."/>
            <person name="Drula E."/>
            <person name="Courty P.E."/>
            <person name="Chicoki N."/>
            <person name="Fauchery L."/>
            <person name="Kohler A."/>
            <person name="Kuo A."/>
            <person name="Labutti K."/>
            <person name="Pangilinan J."/>
            <person name="Lipzen A."/>
            <person name="Riley R."/>
            <person name="Andreopoulos W."/>
            <person name="He G."/>
            <person name="Johnson J."/>
            <person name="Barry K.W."/>
            <person name="Grigoriev I.V."/>
            <person name="Nagy L."/>
            <person name="Hibbett D."/>
            <person name="Henrissat B."/>
            <person name="Matheny P.B."/>
            <person name="Labbe J."/>
            <person name="Martin F."/>
        </authorList>
    </citation>
    <scope>NUCLEOTIDE SEQUENCE</scope>
    <source>
        <strain evidence="1">HHB10654</strain>
    </source>
</reference>
<proteinExistence type="predicted"/>
<comment type="caution">
    <text evidence="1">The sequence shown here is derived from an EMBL/GenBank/DDBJ whole genome shotgun (WGS) entry which is preliminary data.</text>
</comment>